<dbReference type="InterPro" id="IPR036380">
    <property type="entry name" value="Isochorismatase-like_sf"/>
</dbReference>
<protein>
    <submittedName>
        <fullName evidence="3">Cysteine hydrolase</fullName>
    </submittedName>
</protein>
<proteinExistence type="predicted"/>
<accession>A0ABX2PS43</accession>
<dbReference type="RefSeq" id="WP_176865955.1">
    <property type="nucleotide sequence ID" value="NZ_JABXWT010000008.1"/>
</dbReference>
<evidence type="ECO:0000313" key="4">
    <source>
        <dbReference type="Proteomes" id="UP000630805"/>
    </source>
</evidence>
<dbReference type="InterPro" id="IPR050272">
    <property type="entry name" value="Isochorismatase-like_hydrls"/>
</dbReference>
<organism evidence="3 4">
    <name type="scientific">Ruegeria haliotis</name>
    <dbReference type="NCBI Taxonomy" id="2747601"/>
    <lineage>
        <taxon>Bacteria</taxon>
        <taxon>Pseudomonadati</taxon>
        <taxon>Pseudomonadota</taxon>
        <taxon>Alphaproteobacteria</taxon>
        <taxon>Rhodobacterales</taxon>
        <taxon>Roseobacteraceae</taxon>
        <taxon>Ruegeria</taxon>
    </lineage>
</organism>
<evidence type="ECO:0000313" key="3">
    <source>
        <dbReference type="EMBL" id="NVO56985.1"/>
    </source>
</evidence>
<dbReference type="GO" id="GO:0016787">
    <property type="term" value="F:hydrolase activity"/>
    <property type="evidence" value="ECO:0007669"/>
    <property type="project" value="UniProtKB-KW"/>
</dbReference>
<dbReference type="InterPro" id="IPR000868">
    <property type="entry name" value="Isochorismatase-like_dom"/>
</dbReference>
<name>A0ABX2PS43_9RHOB</name>
<keyword evidence="4" id="KW-1185">Reference proteome</keyword>
<dbReference type="Pfam" id="PF00857">
    <property type="entry name" value="Isochorismatase"/>
    <property type="match status" value="1"/>
</dbReference>
<feature type="domain" description="Isochorismatase-like" evidence="2">
    <location>
        <begin position="2"/>
        <end position="179"/>
    </location>
</feature>
<keyword evidence="1 3" id="KW-0378">Hydrolase</keyword>
<dbReference type="SUPFAM" id="SSF52499">
    <property type="entry name" value="Isochorismatase-like hydrolases"/>
    <property type="match status" value="1"/>
</dbReference>
<reference evidence="3 4" key="1">
    <citation type="submission" date="2020-06" db="EMBL/GenBank/DDBJ databases">
        <authorList>
            <person name="Cao W.R."/>
        </authorList>
    </citation>
    <scope>NUCLEOTIDE SEQUENCE [LARGE SCALE GENOMIC DNA]</scope>
    <source>
        <strain evidence="3 4">B1Z28</strain>
    </source>
</reference>
<dbReference type="Gene3D" id="3.40.50.850">
    <property type="entry name" value="Isochorismatase-like"/>
    <property type="match status" value="1"/>
</dbReference>
<comment type="caution">
    <text evidence="3">The sequence shown here is derived from an EMBL/GenBank/DDBJ whole genome shotgun (WGS) entry which is preliminary data.</text>
</comment>
<dbReference type="PANTHER" id="PTHR43540:SF1">
    <property type="entry name" value="ISOCHORISMATASE HYDROLASE"/>
    <property type="match status" value="1"/>
</dbReference>
<gene>
    <name evidence="3" type="ORF">HW561_14410</name>
</gene>
<evidence type="ECO:0000259" key="2">
    <source>
        <dbReference type="Pfam" id="PF00857"/>
    </source>
</evidence>
<dbReference type="Proteomes" id="UP000630805">
    <property type="component" value="Unassembled WGS sequence"/>
</dbReference>
<sequence>MTALIALDYINDMVTETGKAAIAYPEVARRGVIKKLNASTAIARDKGWQVYFVNIAIDEHCLPAESQLSTMLGEAGACQFGSPGVELASDVARLKDDILLRRYRLSAFQSALPSYLRPGETLYVCGVSTSLCVSSTVREAFERNYPVKIIEDACAAESQSVHEAEVGVLSMLAELVTSDSL</sequence>
<evidence type="ECO:0000256" key="1">
    <source>
        <dbReference type="ARBA" id="ARBA00022801"/>
    </source>
</evidence>
<dbReference type="CDD" id="cd00431">
    <property type="entry name" value="cysteine_hydrolases"/>
    <property type="match status" value="1"/>
</dbReference>
<dbReference type="EMBL" id="JABXWT010000008">
    <property type="protein sequence ID" value="NVO56985.1"/>
    <property type="molecule type" value="Genomic_DNA"/>
</dbReference>
<dbReference type="PANTHER" id="PTHR43540">
    <property type="entry name" value="PEROXYUREIDOACRYLATE/UREIDOACRYLATE AMIDOHYDROLASE-RELATED"/>
    <property type="match status" value="1"/>
</dbReference>